<gene>
    <name evidence="2" type="ORF">E4L98_09685</name>
</gene>
<reference evidence="2 3" key="1">
    <citation type="submission" date="2019-03" db="EMBL/GenBank/DDBJ databases">
        <title>Draft Genome Sequence of Duganella callidus sp. nov., a Novel Duganella Species Isolated from Cultivated Soil.</title>
        <authorList>
            <person name="Raths R."/>
            <person name="Peta V."/>
            <person name="Bucking H."/>
        </authorList>
    </citation>
    <scope>NUCLEOTIDE SEQUENCE [LARGE SCALE GENOMIC DNA]</scope>
    <source>
        <strain evidence="2 3">DN04</strain>
    </source>
</reference>
<feature type="transmembrane region" description="Helical" evidence="1">
    <location>
        <begin position="68"/>
        <end position="91"/>
    </location>
</feature>
<keyword evidence="1" id="KW-0812">Transmembrane</keyword>
<evidence type="ECO:0000313" key="2">
    <source>
        <dbReference type="EMBL" id="TFW25272.1"/>
    </source>
</evidence>
<evidence type="ECO:0000313" key="3">
    <source>
        <dbReference type="Proteomes" id="UP000297729"/>
    </source>
</evidence>
<organism evidence="2 3">
    <name type="scientific">Duganella callida</name>
    <dbReference type="NCBI Taxonomy" id="2561932"/>
    <lineage>
        <taxon>Bacteria</taxon>
        <taxon>Pseudomonadati</taxon>
        <taxon>Pseudomonadota</taxon>
        <taxon>Betaproteobacteria</taxon>
        <taxon>Burkholderiales</taxon>
        <taxon>Oxalobacteraceae</taxon>
        <taxon>Telluria group</taxon>
        <taxon>Duganella</taxon>
    </lineage>
</organism>
<keyword evidence="1" id="KW-0472">Membrane</keyword>
<name>A0A4Y9SP13_9BURK</name>
<dbReference type="EMBL" id="SPVG01000090">
    <property type="protein sequence ID" value="TFW25272.1"/>
    <property type="molecule type" value="Genomic_DNA"/>
</dbReference>
<keyword evidence="1" id="KW-1133">Transmembrane helix</keyword>
<sequence>MRILLILVAVLVFLLALWGPPLMVARKFWLRDNPWAFRHLRFVLPAQLLVAVVLAFTAEVFGVPNPAAIMAGSTIAVGLLGAGLLAAVAAWTAR</sequence>
<comment type="caution">
    <text evidence="2">The sequence shown here is derived from an EMBL/GenBank/DDBJ whole genome shotgun (WGS) entry which is preliminary data.</text>
</comment>
<feature type="transmembrane region" description="Helical" evidence="1">
    <location>
        <begin position="41"/>
        <end position="61"/>
    </location>
</feature>
<dbReference type="Proteomes" id="UP000297729">
    <property type="component" value="Unassembled WGS sequence"/>
</dbReference>
<dbReference type="AlphaFoldDB" id="A0A4Y9SP13"/>
<protein>
    <submittedName>
        <fullName evidence="2">Uncharacterized protein</fullName>
    </submittedName>
</protein>
<evidence type="ECO:0000256" key="1">
    <source>
        <dbReference type="SAM" id="Phobius"/>
    </source>
</evidence>
<keyword evidence="3" id="KW-1185">Reference proteome</keyword>
<proteinExistence type="predicted"/>
<accession>A0A4Y9SP13</accession>
<dbReference type="RefSeq" id="WP_135201345.1">
    <property type="nucleotide sequence ID" value="NZ_SPVG01000090.1"/>
</dbReference>